<proteinExistence type="predicted"/>
<protein>
    <recommendedName>
        <fullName evidence="1">DUF551 domain-containing protein</fullName>
    </recommendedName>
</protein>
<organism evidence="2">
    <name type="scientific">Siphoviridae sp. ctNxi14</name>
    <dbReference type="NCBI Taxonomy" id="2825475"/>
    <lineage>
        <taxon>Viruses</taxon>
        <taxon>Duplodnaviria</taxon>
        <taxon>Heunggongvirae</taxon>
        <taxon>Uroviricota</taxon>
        <taxon>Caudoviricetes</taxon>
    </lineage>
</organism>
<sequence length="165" mass="19103">MIVYRPHRGSLEDAMKEAKTFLNEWQMKRYVANNWNLAIGRKALDPEDIIIDSESTDDDRVGWKNVHMVCAARIGNEDYMKKYGNPQCIGYCAYDVSNAPKSSQWICAKNSVPGDTDPRVIGFDESAFDIVIANYDEQFKEWRDDEGRTHNITYWMPLPEPPVKY</sequence>
<evidence type="ECO:0000259" key="1">
    <source>
        <dbReference type="Pfam" id="PF04448"/>
    </source>
</evidence>
<evidence type="ECO:0000313" key="2">
    <source>
        <dbReference type="EMBL" id="DAG06124.1"/>
    </source>
</evidence>
<reference evidence="2" key="1">
    <citation type="journal article" date="2021" name="Proc. Natl. Acad. Sci. U.S.A.">
        <title>A Catalog of Tens of Thousands of Viruses from Human Metagenomes Reveals Hidden Associations with Chronic Diseases.</title>
        <authorList>
            <person name="Tisza M.J."/>
            <person name="Buck C.B."/>
        </authorList>
    </citation>
    <scope>NUCLEOTIDE SEQUENCE</scope>
    <source>
        <strain evidence="2">CtNxi14</strain>
    </source>
</reference>
<dbReference type="EMBL" id="BK016266">
    <property type="protein sequence ID" value="DAG06124.1"/>
    <property type="molecule type" value="Genomic_DNA"/>
</dbReference>
<name>A0A8S5VHD7_9CAUD</name>
<dbReference type="InterPro" id="IPR007539">
    <property type="entry name" value="DUF551"/>
</dbReference>
<feature type="domain" description="DUF551" evidence="1">
    <location>
        <begin position="105"/>
        <end position="162"/>
    </location>
</feature>
<accession>A0A8S5VHD7</accession>
<dbReference type="Pfam" id="PF04448">
    <property type="entry name" value="DUF551"/>
    <property type="match status" value="1"/>
</dbReference>